<dbReference type="SUPFAM" id="SSF56317">
    <property type="entry name" value="Carbon-nitrogen hydrolase"/>
    <property type="match status" value="1"/>
</dbReference>
<dbReference type="PANTHER" id="PTHR23088">
    <property type="entry name" value="NITRILASE-RELATED"/>
    <property type="match status" value="1"/>
</dbReference>
<sequence length="272" mass="29053">MTIKAAVIQLNAGPVIEDNLRAAEALIRAAAKDGATLIATPENTCRMRAKIEDKIAASYEEKEHPAIPFFSNLAKELKITLMVGSISSIRVGEGVLANRCFVFAPDGGIAAKYDKIHMFDVDLPNGDQYRESATNRPGSEAVLADVAGLKIGLSVCYDLRFPHLYRALAKEGAQILSIPAAFTVPTGQAHWEVLLRARAIENGAFVIAPAQVGAHEGGRATYGHSMIIAPWGEIIAQIQGDSVGYVCAQLDLSLVDKARTAVPALKHDRAIG</sequence>
<reference evidence="4 5" key="1">
    <citation type="submission" date="2017-08" db="EMBL/GenBank/DDBJ databases">
        <title>Infants hospitalized years apart are colonized by the same room-sourced microbial strains.</title>
        <authorList>
            <person name="Brooks B."/>
            <person name="Olm M.R."/>
            <person name="Firek B.A."/>
            <person name="Baker R."/>
            <person name="Thomas B.C."/>
            <person name="Morowitz M.J."/>
            <person name="Banfield J.F."/>
        </authorList>
    </citation>
    <scope>NUCLEOTIDE SEQUENCE [LARGE SCALE GENOMIC DNA]</scope>
    <source>
        <strain evidence="4">S2_005_002_R2_29</strain>
    </source>
</reference>
<dbReference type="Proteomes" id="UP000249417">
    <property type="component" value="Unassembled WGS sequence"/>
</dbReference>
<evidence type="ECO:0000256" key="2">
    <source>
        <dbReference type="ARBA" id="ARBA00022801"/>
    </source>
</evidence>
<organism evidence="4 5">
    <name type="scientific">Micavibrio aeruginosavorus</name>
    <dbReference type="NCBI Taxonomy" id="349221"/>
    <lineage>
        <taxon>Bacteria</taxon>
        <taxon>Pseudomonadati</taxon>
        <taxon>Bdellovibrionota</taxon>
        <taxon>Bdellovibrionia</taxon>
        <taxon>Bdellovibrionales</taxon>
        <taxon>Pseudobdellovibrionaceae</taxon>
        <taxon>Micavibrio</taxon>
    </lineage>
</organism>
<evidence type="ECO:0000256" key="1">
    <source>
        <dbReference type="ARBA" id="ARBA00010613"/>
    </source>
</evidence>
<comment type="caution">
    <text evidence="4">The sequence shown here is derived from an EMBL/GenBank/DDBJ whole genome shotgun (WGS) entry which is preliminary data.</text>
</comment>
<evidence type="ECO:0000259" key="3">
    <source>
        <dbReference type="PROSITE" id="PS50263"/>
    </source>
</evidence>
<dbReference type="Pfam" id="PF00795">
    <property type="entry name" value="CN_hydrolase"/>
    <property type="match status" value="1"/>
</dbReference>
<evidence type="ECO:0000313" key="4">
    <source>
        <dbReference type="EMBL" id="PZQ43672.1"/>
    </source>
</evidence>
<name>A0A2W5MR08_9BACT</name>
<evidence type="ECO:0000313" key="5">
    <source>
        <dbReference type="Proteomes" id="UP000249417"/>
    </source>
</evidence>
<dbReference type="CDD" id="cd07572">
    <property type="entry name" value="nit"/>
    <property type="match status" value="1"/>
</dbReference>
<dbReference type="EMBL" id="QFQB01000139">
    <property type="protein sequence ID" value="PZQ43672.1"/>
    <property type="molecule type" value="Genomic_DNA"/>
</dbReference>
<dbReference type="AlphaFoldDB" id="A0A2W5MR08"/>
<dbReference type="InterPro" id="IPR001110">
    <property type="entry name" value="UPF0012_CS"/>
</dbReference>
<protein>
    <submittedName>
        <fullName evidence="4">Amidohydrolase</fullName>
    </submittedName>
</protein>
<dbReference type="GO" id="GO:0016811">
    <property type="term" value="F:hydrolase activity, acting on carbon-nitrogen (but not peptide) bonds, in linear amides"/>
    <property type="evidence" value="ECO:0007669"/>
    <property type="project" value="InterPro"/>
</dbReference>
<dbReference type="PANTHER" id="PTHR23088:SF27">
    <property type="entry name" value="DEAMINATED GLUTATHIONE AMIDASE"/>
    <property type="match status" value="1"/>
</dbReference>
<dbReference type="PROSITE" id="PS01227">
    <property type="entry name" value="UPF0012"/>
    <property type="match status" value="1"/>
</dbReference>
<gene>
    <name evidence="4" type="ORF">DI551_11695</name>
</gene>
<dbReference type="InterPro" id="IPR036526">
    <property type="entry name" value="C-N_Hydrolase_sf"/>
</dbReference>
<dbReference type="Gene3D" id="3.60.110.10">
    <property type="entry name" value="Carbon-nitrogen hydrolase"/>
    <property type="match status" value="1"/>
</dbReference>
<feature type="domain" description="CN hydrolase" evidence="3">
    <location>
        <begin position="3"/>
        <end position="252"/>
    </location>
</feature>
<keyword evidence="2 4" id="KW-0378">Hydrolase</keyword>
<proteinExistence type="inferred from homology"/>
<comment type="similarity">
    <text evidence="1">Belongs to the carbon-nitrogen hydrolase superfamily. NIT1/NIT2 family.</text>
</comment>
<dbReference type="InterPro" id="IPR003010">
    <property type="entry name" value="C-N_Hydrolase"/>
</dbReference>
<dbReference type="InterPro" id="IPR045254">
    <property type="entry name" value="Nit1/2_C-N_Hydrolase"/>
</dbReference>
<dbReference type="PROSITE" id="PS50263">
    <property type="entry name" value="CN_HYDROLASE"/>
    <property type="match status" value="1"/>
</dbReference>
<accession>A0A2W5MR08</accession>